<feature type="compositionally biased region" description="Basic and acidic residues" evidence="1">
    <location>
        <begin position="10"/>
        <end position="19"/>
    </location>
</feature>
<name>A0A0A8X8A8_MESS1</name>
<evidence type="ECO:0000313" key="3">
    <source>
        <dbReference type="Proteomes" id="UP000031014"/>
    </source>
</evidence>
<accession>A0A0A8X8A8</accession>
<sequence>METQFSGCSAERRSPENNHKGKMKTAADSAAVFIRLLFQTLLLLNTKLDELPIFLRKVAASYEKRA</sequence>
<dbReference type="EMBL" id="BASE01000079">
    <property type="protein sequence ID" value="GAM15272.1"/>
    <property type="molecule type" value="Genomic_DNA"/>
</dbReference>
<organism evidence="2 3">
    <name type="scientific">Mesobacillus selenatarsenatis (strain DSM 18680 / JCM 14380 / FERM P-15431 / SF-1)</name>
    <dbReference type="NCBI Taxonomy" id="1321606"/>
    <lineage>
        <taxon>Bacteria</taxon>
        <taxon>Bacillati</taxon>
        <taxon>Bacillota</taxon>
        <taxon>Bacilli</taxon>
        <taxon>Bacillales</taxon>
        <taxon>Bacillaceae</taxon>
        <taxon>Mesobacillus</taxon>
    </lineage>
</organism>
<feature type="region of interest" description="Disordered" evidence="1">
    <location>
        <begin position="1"/>
        <end position="24"/>
    </location>
</feature>
<evidence type="ECO:0000256" key="1">
    <source>
        <dbReference type="SAM" id="MobiDB-lite"/>
    </source>
</evidence>
<proteinExistence type="predicted"/>
<gene>
    <name evidence="2" type="ORF">SAMD00020551_3428</name>
</gene>
<dbReference type="Proteomes" id="UP000031014">
    <property type="component" value="Unassembled WGS sequence"/>
</dbReference>
<evidence type="ECO:0000313" key="2">
    <source>
        <dbReference type="EMBL" id="GAM15272.1"/>
    </source>
</evidence>
<reference evidence="2 3" key="1">
    <citation type="submission" date="2013-06" db="EMBL/GenBank/DDBJ databases">
        <title>Whole genome shotgun sequence of Bacillus selenatarsenatis SF-1.</title>
        <authorList>
            <person name="Kuroda M."/>
            <person name="Sei K."/>
            <person name="Yamashita M."/>
            <person name="Ike M."/>
        </authorList>
    </citation>
    <scope>NUCLEOTIDE SEQUENCE [LARGE SCALE GENOMIC DNA]</scope>
    <source>
        <strain evidence="2 3">SF-1</strain>
    </source>
</reference>
<comment type="caution">
    <text evidence="2">The sequence shown here is derived from an EMBL/GenBank/DDBJ whole genome shotgun (WGS) entry which is preliminary data.</text>
</comment>
<protein>
    <submittedName>
        <fullName evidence="2">Uncharacterized protein</fullName>
    </submittedName>
</protein>
<keyword evidence="3" id="KW-1185">Reference proteome</keyword>
<dbReference type="AlphaFoldDB" id="A0A0A8X8A8"/>
<dbReference type="STRING" id="1321606.SAMD00020551_3428"/>